<keyword evidence="8 9" id="KW-0472">Membrane</keyword>
<dbReference type="AlphaFoldDB" id="A0A815E9I0"/>
<dbReference type="Gene3D" id="1.20.1560.10">
    <property type="entry name" value="ABC transporter type 1, transmembrane domain"/>
    <property type="match status" value="1"/>
</dbReference>
<dbReference type="SUPFAM" id="SSF90123">
    <property type="entry name" value="ABC transporter transmembrane region"/>
    <property type="match status" value="1"/>
</dbReference>
<proteinExistence type="predicted"/>
<keyword evidence="13" id="KW-1185">Reference proteome</keyword>
<dbReference type="GO" id="GO:0005524">
    <property type="term" value="F:ATP binding"/>
    <property type="evidence" value="ECO:0007669"/>
    <property type="project" value="UniProtKB-KW"/>
</dbReference>
<dbReference type="GO" id="GO:0140359">
    <property type="term" value="F:ABC-type transporter activity"/>
    <property type="evidence" value="ECO:0007669"/>
    <property type="project" value="InterPro"/>
</dbReference>
<evidence type="ECO:0000256" key="3">
    <source>
        <dbReference type="ARBA" id="ARBA00022692"/>
    </source>
</evidence>
<dbReference type="Proteomes" id="UP000663829">
    <property type="component" value="Unassembled WGS sequence"/>
</dbReference>
<dbReference type="InterPro" id="IPR011527">
    <property type="entry name" value="ABC1_TM_dom"/>
</dbReference>
<protein>
    <recommendedName>
        <fullName evidence="10">ABC transmembrane type-1 domain-containing protein</fullName>
    </recommendedName>
</protein>
<keyword evidence="7 9" id="KW-1133">Transmembrane helix</keyword>
<keyword evidence="5" id="KW-0547">Nucleotide-binding</keyword>
<keyword evidence="3 9" id="KW-0812">Transmembrane</keyword>
<evidence type="ECO:0000256" key="9">
    <source>
        <dbReference type="SAM" id="Phobius"/>
    </source>
</evidence>
<dbReference type="Proteomes" id="UP000681722">
    <property type="component" value="Unassembled WGS sequence"/>
</dbReference>
<evidence type="ECO:0000313" key="12">
    <source>
        <dbReference type="EMBL" id="CAF4141848.1"/>
    </source>
</evidence>
<comment type="caution">
    <text evidence="11">The sequence shown here is derived from an EMBL/GenBank/DDBJ whole genome shotgun (WGS) entry which is preliminary data.</text>
</comment>
<evidence type="ECO:0000259" key="10">
    <source>
        <dbReference type="PROSITE" id="PS50929"/>
    </source>
</evidence>
<keyword evidence="4" id="KW-0677">Repeat</keyword>
<evidence type="ECO:0000256" key="5">
    <source>
        <dbReference type="ARBA" id="ARBA00022741"/>
    </source>
</evidence>
<feature type="transmembrane region" description="Helical" evidence="9">
    <location>
        <begin position="138"/>
        <end position="159"/>
    </location>
</feature>
<evidence type="ECO:0000256" key="6">
    <source>
        <dbReference type="ARBA" id="ARBA00022840"/>
    </source>
</evidence>
<keyword evidence="2" id="KW-0813">Transport</keyword>
<dbReference type="InterPro" id="IPR050173">
    <property type="entry name" value="ABC_transporter_C-like"/>
</dbReference>
<evidence type="ECO:0000313" key="13">
    <source>
        <dbReference type="Proteomes" id="UP000663829"/>
    </source>
</evidence>
<dbReference type="InterPro" id="IPR036640">
    <property type="entry name" value="ABC1_TM_sf"/>
</dbReference>
<reference evidence="11" key="1">
    <citation type="submission" date="2021-02" db="EMBL/GenBank/DDBJ databases">
        <authorList>
            <person name="Nowell W R."/>
        </authorList>
    </citation>
    <scope>NUCLEOTIDE SEQUENCE</scope>
</reference>
<evidence type="ECO:0000256" key="7">
    <source>
        <dbReference type="ARBA" id="ARBA00022989"/>
    </source>
</evidence>
<sequence>MFLVALFILLQILCVVYYFLPLKQEKSLANLITPILFIFTSDKLLLKELIRAWLHFIIVLASFIANCFAEKYDFPKIPGKKLHFGGLISYKGSLRTSDCWELNSSEKTANVVARVQYQLDRLILDFFNDPSKPTWMGIFYAFLLGANGFCQTLFLQAYFQRQFTIGMRFRAAATGLVYRKSLKLSNSSKQTTTTGEIVNLMSIDASRFGDLCNAKQMKLKDQRIKTMNEVLNGIK</sequence>
<evidence type="ECO:0000256" key="4">
    <source>
        <dbReference type="ARBA" id="ARBA00022737"/>
    </source>
</evidence>
<evidence type="ECO:0000256" key="1">
    <source>
        <dbReference type="ARBA" id="ARBA00004127"/>
    </source>
</evidence>
<dbReference type="GO" id="GO:0016020">
    <property type="term" value="C:membrane"/>
    <property type="evidence" value="ECO:0007669"/>
    <property type="project" value="InterPro"/>
</dbReference>
<name>A0A815E9I0_9BILA</name>
<comment type="subcellular location">
    <subcellularLocation>
        <location evidence="1">Endomembrane system</location>
        <topology evidence="1">Multi-pass membrane protein</topology>
    </subcellularLocation>
</comment>
<evidence type="ECO:0000256" key="8">
    <source>
        <dbReference type="ARBA" id="ARBA00023136"/>
    </source>
</evidence>
<dbReference type="EMBL" id="CAJNOQ010012759">
    <property type="protein sequence ID" value="CAF1307363.1"/>
    <property type="molecule type" value="Genomic_DNA"/>
</dbReference>
<evidence type="ECO:0000256" key="2">
    <source>
        <dbReference type="ARBA" id="ARBA00022448"/>
    </source>
</evidence>
<dbReference type="Pfam" id="PF00664">
    <property type="entry name" value="ABC_membrane"/>
    <property type="match status" value="1"/>
</dbReference>
<dbReference type="OrthoDB" id="6500128at2759"/>
<dbReference type="PANTHER" id="PTHR24223">
    <property type="entry name" value="ATP-BINDING CASSETTE SUB-FAMILY C"/>
    <property type="match status" value="1"/>
</dbReference>
<dbReference type="PROSITE" id="PS50929">
    <property type="entry name" value="ABC_TM1F"/>
    <property type="match status" value="1"/>
</dbReference>
<dbReference type="GO" id="GO:0012505">
    <property type="term" value="C:endomembrane system"/>
    <property type="evidence" value="ECO:0007669"/>
    <property type="project" value="UniProtKB-SubCell"/>
</dbReference>
<organism evidence="11 13">
    <name type="scientific">Didymodactylos carnosus</name>
    <dbReference type="NCBI Taxonomy" id="1234261"/>
    <lineage>
        <taxon>Eukaryota</taxon>
        <taxon>Metazoa</taxon>
        <taxon>Spiralia</taxon>
        <taxon>Gnathifera</taxon>
        <taxon>Rotifera</taxon>
        <taxon>Eurotatoria</taxon>
        <taxon>Bdelloidea</taxon>
        <taxon>Philodinida</taxon>
        <taxon>Philodinidae</taxon>
        <taxon>Didymodactylos</taxon>
    </lineage>
</organism>
<dbReference type="EMBL" id="CAJOBC010040569">
    <property type="protein sequence ID" value="CAF4141848.1"/>
    <property type="molecule type" value="Genomic_DNA"/>
</dbReference>
<evidence type="ECO:0000313" key="11">
    <source>
        <dbReference type="EMBL" id="CAF1307363.1"/>
    </source>
</evidence>
<dbReference type="PANTHER" id="PTHR24223:SF443">
    <property type="entry name" value="MULTIDRUG-RESISTANCE LIKE PROTEIN 1, ISOFORM I"/>
    <property type="match status" value="1"/>
</dbReference>
<feature type="transmembrane region" description="Helical" evidence="9">
    <location>
        <begin position="53"/>
        <end position="72"/>
    </location>
</feature>
<feature type="domain" description="ABC transmembrane type-1" evidence="10">
    <location>
        <begin position="121"/>
        <end position="211"/>
    </location>
</feature>
<accession>A0A815E9I0</accession>
<feature type="non-terminal residue" evidence="11">
    <location>
        <position position="1"/>
    </location>
</feature>
<gene>
    <name evidence="11" type="ORF">GPM918_LOCUS28824</name>
    <name evidence="12" type="ORF">SRO942_LOCUS29354</name>
</gene>
<keyword evidence="6" id="KW-0067">ATP-binding</keyword>